<name>A0A5C3QXU5_9AGAR</name>
<gene>
    <name evidence="1" type="ORF">BDV98DRAFT_644354</name>
</gene>
<accession>A0A5C3QXU5</accession>
<evidence type="ECO:0000313" key="1">
    <source>
        <dbReference type="EMBL" id="TFL03174.1"/>
    </source>
</evidence>
<organism evidence="1 2">
    <name type="scientific">Pterulicium gracile</name>
    <dbReference type="NCBI Taxonomy" id="1884261"/>
    <lineage>
        <taxon>Eukaryota</taxon>
        <taxon>Fungi</taxon>
        <taxon>Dikarya</taxon>
        <taxon>Basidiomycota</taxon>
        <taxon>Agaricomycotina</taxon>
        <taxon>Agaricomycetes</taxon>
        <taxon>Agaricomycetidae</taxon>
        <taxon>Agaricales</taxon>
        <taxon>Pleurotineae</taxon>
        <taxon>Pterulaceae</taxon>
        <taxon>Pterulicium</taxon>
    </lineage>
</organism>
<keyword evidence="2" id="KW-1185">Reference proteome</keyword>
<evidence type="ECO:0000313" key="2">
    <source>
        <dbReference type="Proteomes" id="UP000305067"/>
    </source>
</evidence>
<reference evidence="1 2" key="1">
    <citation type="journal article" date="2019" name="Nat. Ecol. Evol.">
        <title>Megaphylogeny resolves global patterns of mushroom evolution.</title>
        <authorList>
            <person name="Varga T."/>
            <person name="Krizsan K."/>
            <person name="Foldi C."/>
            <person name="Dima B."/>
            <person name="Sanchez-Garcia M."/>
            <person name="Sanchez-Ramirez S."/>
            <person name="Szollosi G.J."/>
            <person name="Szarkandi J.G."/>
            <person name="Papp V."/>
            <person name="Albert L."/>
            <person name="Andreopoulos W."/>
            <person name="Angelini C."/>
            <person name="Antonin V."/>
            <person name="Barry K.W."/>
            <person name="Bougher N.L."/>
            <person name="Buchanan P."/>
            <person name="Buyck B."/>
            <person name="Bense V."/>
            <person name="Catcheside P."/>
            <person name="Chovatia M."/>
            <person name="Cooper J."/>
            <person name="Damon W."/>
            <person name="Desjardin D."/>
            <person name="Finy P."/>
            <person name="Geml J."/>
            <person name="Haridas S."/>
            <person name="Hughes K."/>
            <person name="Justo A."/>
            <person name="Karasinski D."/>
            <person name="Kautmanova I."/>
            <person name="Kiss B."/>
            <person name="Kocsube S."/>
            <person name="Kotiranta H."/>
            <person name="LaButti K.M."/>
            <person name="Lechner B.E."/>
            <person name="Liimatainen K."/>
            <person name="Lipzen A."/>
            <person name="Lukacs Z."/>
            <person name="Mihaltcheva S."/>
            <person name="Morgado L.N."/>
            <person name="Niskanen T."/>
            <person name="Noordeloos M.E."/>
            <person name="Ohm R.A."/>
            <person name="Ortiz-Santana B."/>
            <person name="Ovrebo C."/>
            <person name="Racz N."/>
            <person name="Riley R."/>
            <person name="Savchenko A."/>
            <person name="Shiryaev A."/>
            <person name="Soop K."/>
            <person name="Spirin V."/>
            <person name="Szebenyi C."/>
            <person name="Tomsovsky M."/>
            <person name="Tulloss R.E."/>
            <person name="Uehling J."/>
            <person name="Grigoriev I.V."/>
            <person name="Vagvolgyi C."/>
            <person name="Papp T."/>
            <person name="Martin F.M."/>
            <person name="Miettinen O."/>
            <person name="Hibbett D.S."/>
            <person name="Nagy L.G."/>
        </authorList>
    </citation>
    <scope>NUCLEOTIDE SEQUENCE [LARGE SCALE GENOMIC DNA]</scope>
    <source>
        <strain evidence="1 2">CBS 309.79</strain>
    </source>
</reference>
<dbReference type="EMBL" id="ML178821">
    <property type="protein sequence ID" value="TFL03174.1"/>
    <property type="molecule type" value="Genomic_DNA"/>
</dbReference>
<dbReference type="AlphaFoldDB" id="A0A5C3QXU5"/>
<sequence length="375" mass="42277">MFSSNEILIPFVEPLFELLTCTIHLLDAQKLGKLTERKATKAADKGFRKLADHLISKLDNSCTLHASASIHKRLRIPDGVLQFLMQASPFMRHITGDDCLGHGEQEKRDLERNNNGEELYTLIASLLALLDSLPVEAVAMIKGLTNVMQDSATAAQQLMLWPCFKNRPRNAPQLFWTDAILKWSEKKLESEPHSMTICLGMQKLRASRKCMNGACAWSHTADESASDLPGPRRDSPTQAHRLLCKRFGRLGTIWPQRELELQFELILELRLPKHTGISANLDSGEMRKRPGEEKYQALLKEAELHPGRAERFLKPETSQSNEVTMDGILFERAVALSAENTSEKMKEIVELVKALEELTFVGDRITGQPPDYPEL</sequence>
<dbReference type="Proteomes" id="UP000305067">
    <property type="component" value="Unassembled WGS sequence"/>
</dbReference>
<protein>
    <submittedName>
        <fullName evidence="1">Uncharacterized protein</fullName>
    </submittedName>
</protein>
<proteinExistence type="predicted"/>